<dbReference type="PROSITE" id="PS50011">
    <property type="entry name" value="PROTEIN_KINASE_DOM"/>
    <property type="match status" value="1"/>
</dbReference>
<protein>
    <submittedName>
        <fullName evidence="3">Protein kinase domain-containing protein</fullName>
    </submittedName>
</protein>
<evidence type="ECO:0000313" key="2">
    <source>
        <dbReference type="Proteomes" id="UP000050741"/>
    </source>
</evidence>
<dbReference type="GO" id="GO:0004672">
    <property type="term" value="F:protein kinase activity"/>
    <property type="evidence" value="ECO:0007669"/>
    <property type="project" value="InterPro"/>
</dbReference>
<keyword evidence="2" id="KW-1185">Reference proteome</keyword>
<evidence type="ECO:0000313" key="3">
    <source>
        <dbReference type="WBParaSite" id="GPLIN_000947800"/>
    </source>
</evidence>
<name>A0A183C9D0_GLOPA</name>
<reference evidence="3" key="3">
    <citation type="submission" date="2016-06" db="UniProtKB">
        <authorList>
            <consortium name="WormBaseParasite"/>
        </authorList>
    </citation>
    <scope>IDENTIFICATION</scope>
</reference>
<dbReference type="Proteomes" id="UP000050741">
    <property type="component" value="Unassembled WGS sequence"/>
</dbReference>
<accession>A0A183C9D0</accession>
<dbReference type="InterPro" id="IPR000719">
    <property type="entry name" value="Prot_kinase_dom"/>
</dbReference>
<proteinExistence type="predicted"/>
<evidence type="ECO:0000259" key="1">
    <source>
        <dbReference type="PROSITE" id="PS50011"/>
    </source>
</evidence>
<dbReference type="AlphaFoldDB" id="A0A183C9D0"/>
<dbReference type="Gene3D" id="1.10.510.10">
    <property type="entry name" value="Transferase(Phosphotransferase) domain 1"/>
    <property type="match status" value="1"/>
</dbReference>
<organism evidence="2 3">
    <name type="scientific">Globodera pallida</name>
    <name type="common">Potato cyst nematode worm</name>
    <name type="synonym">Heterodera pallida</name>
    <dbReference type="NCBI Taxonomy" id="36090"/>
    <lineage>
        <taxon>Eukaryota</taxon>
        <taxon>Metazoa</taxon>
        <taxon>Ecdysozoa</taxon>
        <taxon>Nematoda</taxon>
        <taxon>Chromadorea</taxon>
        <taxon>Rhabditida</taxon>
        <taxon>Tylenchina</taxon>
        <taxon>Tylenchomorpha</taxon>
        <taxon>Tylenchoidea</taxon>
        <taxon>Heteroderidae</taxon>
        <taxon>Heteroderinae</taxon>
        <taxon>Globodera</taxon>
    </lineage>
</organism>
<feature type="domain" description="Protein kinase" evidence="1">
    <location>
        <begin position="1"/>
        <end position="83"/>
    </location>
</feature>
<dbReference type="SUPFAM" id="SSF56112">
    <property type="entry name" value="Protein kinase-like (PK-like)"/>
    <property type="match status" value="1"/>
</dbReference>
<dbReference type="WBParaSite" id="GPLIN_000947800">
    <property type="protein sequence ID" value="GPLIN_000947800"/>
    <property type="gene ID" value="GPLIN_000947800"/>
</dbReference>
<reference evidence="2" key="2">
    <citation type="submission" date="2014-05" db="EMBL/GenBank/DDBJ databases">
        <title>The genome and life-stage specific transcriptomes of Globodera pallida elucidate key aspects of plant parasitism by a cyst nematode.</title>
        <authorList>
            <person name="Cotton J.A."/>
            <person name="Lilley C.J."/>
            <person name="Jones L.M."/>
            <person name="Kikuchi T."/>
            <person name="Reid A.J."/>
            <person name="Thorpe P."/>
            <person name="Tsai I.J."/>
            <person name="Beasley H."/>
            <person name="Blok V."/>
            <person name="Cock P.J.A."/>
            <person name="Van den Akker S.E."/>
            <person name="Holroyd N."/>
            <person name="Hunt M."/>
            <person name="Mantelin S."/>
            <person name="Naghra H."/>
            <person name="Pain A."/>
            <person name="Palomares-Rius J.E."/>
            <person name="Zarowiecki M."/>
            <person name="Berriman M."/>
            <person name="Jones J.T."/>
            <person name="Urwin P.E."/>
        </authorList>
    </citation>
    <scope>NUCLEOTIDE SEQUENCE [LARGE SCALE GENOMIC DNA]</scope>
    <source>
        <strain evidence="2">Lindley</strain>
    </source>
</reference>
<dbReference type="InterPro" id="IPR011009">
    <property type="entry name" value="Kinase-like_dom_sf"/>
</dbReference>
<sequence>MSDKPNNAEKQLNEIPICADILFKVFEFCDPFMLGQKVALLSDQFDRLVDTHFLGQPYTTKTDIWSLGCNLYEMATLGSPFFD</sequence>
<dbReference type="GO" id="GO:0005524">
    <property type="term" value="F:ATP binding"/>
    <property type="evidence" value="ECO:0007669"/>
    <property type="project" value="InterPro"/>
</dbReference>
<reference evidence="2" key="1">
    <citation type="submission" date="2013-12" db="EMBL/GenBank/DDBJ databases">
        <authorList>
            <person name="Aslett M."/>
        </authorList>
    </citation>
    <scope>NUCLEOTIDE SEQUENCE [LARGE SCALE GENOMIC DNA]</scope>
    <source>
        <strain evidence="2">Lindley</strain>
    </source>
</reference>